<dbReference type="EMBL" id="QTSX02003575">
    <property type="protein sequence ID" value="KAJ9070432.1"/>
    <property type="molecule type" value="Genomic_DNA"/>
</dbReference>
<sequence>MPHKLLWSAHTAQLQESPDDVYEVWGADSVVLVVLGLPAATPETEMEGKVGQISKAVHLQAWPCFLDLTPAKFWPWFS</sequence>
<protein>
    <submittedName>
        <fullName evidence="1">Uncharacterized protein</fullName>
    </submittedName>
</protein>
<comment type="caution">
    <text evidence="1">The sequence shown here is derived from an EMBL/GenBank/DDBJ whole genome shotgun (WGS) entry which is preliminary data.</text>
</comment>
<reference evidence="1" key="1">
    <citation type="submission" date="2022-04" db="EMBL/GenBank/DDBJ databases">
        <title>Genome of the entomopathogenic fungus Entomophthora muscae.</title>
        <authorList>
            <person name="Elya C."/>
            <person name="Lovett B.R."/>
            <person name="Lee E."/>
            <person name="Macias A.M."/>
            <person name="Hajek A.E."/>
            <person name="De Bivort B.L."/>
            <person name="Kasson M.T."/>
            <person name="De Fine Licht H.H."/>
            <person name="Stajich J.E."/>
        </authorList>
    </citation>
    <scope>NUCLEOTIDE SEQUENCE</scope>
    <source>
        <strain evidence="1">Berkeley</strain>
    </source>
</reference>
<evidence type="ECO:0000313" key="1">
    <source>
        <dbReference type="EMBL" id="KAJ9070432.1"/>
    </source>
</evidence>
<evidence type="ECO:0000313" key="2">
    <source>
        <dbReference type="Proteomes" id="UP001165960"/>
    </source>
</evidence>
<accession>A0ACC2T787</accession>
<dbReference type="Proteomes" id="UP001165960">
    <property type="component" value="Unassembled WGS sequence"/>
</dbReference>
<organism evidence="1 2">
    <name type="scientific">Entomophthora muscae</name>
    <dbReference type="NCBI Taxonomy" id="34485"/>
    <lineage>
        <taxon>Eukaryota</taxon>
        <taxon>Fungi</taxon>
        <taxon>Fungi incertae sedis</taxon>
        <taxon>Zoopagomycota</taxon>
        <taxon>Entomophthoromycotina</taxon>
        <taxon>Entomophthoromycetes</taxon>
        <taxon>Entomophthorales</taxon>
        <taxon>Entomophthoraceae</taxon>
        <taxon>Entomophthora</taxon>
    </lineage>
</organism>
<name>A0ACC2T787_9FUNG</name>
<proteinExistence type="predicted"/>
<gene>
    <name evidence="1" type="ORF">DSO57_1008172</name>
</gene>
<keyword evidence="2" id="KW-1185">Reference proteome</keyword>